<dbReference type="Proteomes" id="UP001501725">
    <property type="component" value="Unassembled WGS sequence"/>
</dbReference>
<protein>
    <recommendedName>
        <fullName evidence="4">Sulfatase N-terminal domain-containing protein</fullName>
    </recommendedName>
</protein>
<gene>
    <name evidence="2" type="ORF">GCM10023184_15040</name>
</gene>
<organism evidence="2 3">
    <name type="scientific">Flaviaesturariibacter amylovorans</name>
    <dbReference type="NCBI Taxonomy" id="1084520"/>
    <lineage>
        <taxon>Bacteria</taxon>
        <taxon>Pseudomonadati</taxon>
        <taxon>Bacteroidota</taxon>
        <taxon>Chitinophagia</taxon>
        <taxon>Chitinophagales</taxon>
        <taxon>Chitinophagaceae</taxon>
        <taxon>Flaviaestuariibacter</taxon>
    </lineage>
</organism>
<dbReference type="Gene3D" id="3.40.720.10">
    <property type="entry name" value="Alkaline Phosphatase, subunit A"/>
    <property type="match status" value="1"/>
</dbReference>
<name>A0ABP8GL80_9BACT</name>
<accession>A0ABP8GL80</accession>
<feature type="transmembrane region" description="Helical" evidence="1">
    <location>
        <begin position="88"/>
        <end position="113"/>
    </location>
</feature>
<feature type="transmembrane region" description="Helical" evidence="1">
    <location>
        <begin position="125"/>
        <end position="145"/>
    </location>
</feature>
<reference evidence="3" key="1">
    <citation type="journal article" date="2019" name="Int. J. Syst. Evol. Microbiol.">
        <title>The Global Catalogue of Microorganisms (GCM) 10K type strain sequencing project: providing services to taxonomists for standard genome sequencing and annotation.</title>
        <authorList>
            <consortium name="The Broad Institute Genomics Platform"/>
            <consortium name="The Broad Institute Genome Sequencing Center for Infectious Disease"/>
            <person name="Wu L."/>
            <person name="Ma J."/>
        </authorList>
    </citation>
    <scope>NUCLEOTIDE SEQUENCE [LARGE SCALE GENOMIC DNA]</scope>
    <source>
        <strain evidence="3">JCM 17919</strain>
    </source>
</reference>
<proteinExistence type="predicted"/>
<evidence type="ECO:0008006" key="4">
    <source>
        <dbReference type="Google" id="ProtNLM"/>
    </source>
</evidence>
<dbReference type="RefSeq" id="WP_345254778.1">
    <property type="nucleotide sequence ID" value="NZ_BAABGY010000006.1"/>
</dbReference>
<evidence type="ECO:0000256" key="1">
    <source>
        <dbReference type="SAM" id="Phobius"/>
    </source>
</evidence>
<keyword evidence="3" id="KW-1185">Reference proteome</keyword>
<dbReference type="InterPro" id="IPR017850">
    <property type="entry name" value="Alkaline_phosphatase_core_sf"/>
</dbReference>
<comment type="caution">
    <text evidence="2">The sequence shown here is derived from an EMBL/GenBank/DDBJ whole genome shotgun (WGS) entry which is preliminary data.</text>
</comment>
<keyword evidence="1" id="KW-0812">Transmembrane</keyword>
<keyword evidence="1" id="KW-1133">Transmembrane helix</keyword>
<dbReference type="EMBL" id="BAABGY010000006">
    <property type="protein sequence ID" value="GAA4326408.1"/>
    <property type="molecule type" value="Genomic_DNA"/>
</dbReference>
<evidence type="ECO:0000313" key="2">
    <source>
        <dbReference type="EMBL" id="GAA4326408.1"/>
    </source>
</evidence>
<feature type="transmembrane region" description="Helical" evidence="1">
    <location>
        <begin position="36"/>
        <end position="58"/>
    </location>
</feature>
<sequence length="477" mass="53666">MRRAPNPKAAWVLAGLPLFFVGHGLAQYAAFVPVQKAALLLLQYLLAAGILWLLFSAWRKDPSRAVLDTTVTLAFYFFFGGVKDGLAGLFPGIFLVKYSVLLPIWLAAWAAAVMWLGNRGRTRRILGFLAPLWFILLLIDGIAFIRNRGRAEIGPALAACAGCPRPDVYLIILDGYAGLPQLQQELGFDNRPFLDSLRGLGFEVAAASRSNYQDTPFSMASLFQMNYLSLPRFTYTDANLTFCYTQIYDNPVVRRFRREGYEIRNLSIFDIRNSPAPYDNTLLVSGARLISSQTLGQRLYRDLYSNIIYAYFKGTAAYDGLVNQARDINEAAAKATLAEAARRPQEPRFVYTHFAMPHAPYYYGANGRPNPSSATGPENLGRMDLYLGYLQYTNRFALDYLRQMRAAARPGSIFLLLSDHGSREVPRSKLRYSNLAALSFPGAPRVYYDSVSNVNQFRLLFRTLFRDTLAVLPDRTY</sequence>
<evidence type="ECO:0000313" key="3">
    <source>
        <dbReference type="Proteomes" id="UP001501725"/>
    </source>
</evidence>
<keyword evidence="1" id="KW-0472">Membrane</keyword>
<dbReference type="SUPFAM" id="SSF53649">
    <property type="entry name" value="Alkaline phosphatase-like"/>
    <property type="match status" value="1"/>
</dbReference>